<protein>
    <recommendedName>
        <fullName evidence="3">Secreted protein</fullName>
    </recommendedName>
</protein>
<evidence type="ECO:0008006" key="3">
    <source>
        <dbReference type="Google" id="ProtNLM"/>
    </source>
</evidence>
<gene>
    <name evidence="1" type="ORF">PUN28_016778</name>
</gene>
<dbReference type="AlphaFoldDB" id="A0AAW2ERD7"/>
<proteinExistence type="predicted"/>
<organism evidence="1 2">
    <name type="scientific">Cardiocondyla obscurior</name>
    <dbReference type="NCBI Taxonomy" id="286306"/>
    <lineage>
        <taxon>Eukaryota</taxon>
        <taxon>Metazoa</taxon>
        <taxon>Ecdysozoa</taxon>
        <taxon>Arthropoda</taxon>
        <taxon>Hexapoda</taxon>
        <taxon>Insecta</taxon>
        <taxon>Pterygota</taxon>
        <taxon>Neoptera</taxon>
        <taxon>Endopterygota</taxon>
        <taxon>Hymenoptera</taxon>
        <taxon>Apocrita</taxon>
        <taxon>Aculeata</taxon>
        <taxon>Formicoidea</taxon>
        <taxon>Formicidae</taxon>
        <taxon>Myrmicinae</taxon>
        <taxon>Cardiocondyla</taxon>
    </lineage>
</organism>
<keyword evidence="2" id="KW-1185">Reference proteome</keyword>
<reference evidence="1 2" key="1">
    <citation type="submission" date="2023-03" db="EMBL/GenBank/DDBJ databases">
        <title>High recombination rates correlate with genetic variation in Cardiocondyla obscurior ants.</title>
        <authorList>
            <person name="Errbii M."/>
        </authorList>
    </citation>
    <scope>NUCLEOTIDE SEQUENCE [LARGE SCALE GENOMIC DNA]</scope>
    <source>
        <strain evidence="1">Alpha-2009</strain>
        <tissue evidence="1">Whole body</tissue>
    </source>
</reference>
<evidence type="ECO:0000313" key="2">
    <source>
        <dbReference type="Proteomes" id="UP001430953"/>
    </source>
</evidence>
<sequence>MYIYIFLSPFLLRRFCFVSSLRDIEGIFSRSEYTYLSLLAPGPRVAPRVLRDSSLCHTFSVTNFAGVESLLPSHRGRYIFPRNTRIDSHSHARSNNYFPRV</sequence>
<accession>A0AAW2ERD7</accession>
<evidence type="ECO:0000313" key="1">
    <source>
        <dbReference type="EMBL" id="KAL0105353.1"/>
    </source>
</evidence>
<comment type="caution">
    <text evidence="1">The sequence shown here is derived from an EMBL/GenBank/DDBJ whole genome shotgun (WGS) entry which is preliminary data.</text>
</comment>
<dbReference type="Proteomes" id="UP001430953">
    <property type="component" value="Unassembled WGS sequence"/>
</dbReference>
<dbReference type="EMBL" id="JADYXP020000019">
    <property type="protein sequence ID" value="KAL0105353.1"/>
    <property type="molecule type" value="Genomic_DNA"/>
</dbReference>
<name>A0AAW2ERD7_9HYME</name>